<sequence length="282" mass="29348">MKTIRTRTLLLVALATAAPGAAACQGEPQPLAPAATELKAPETKAPAAATFAIARAGSKVELAMDAPREKIRGRIEGAAGGTLQVDPTDITKTTGLITVDLSTLELFQTAVGDDGKPGEEKKSDVQNEHARTWLEISKDTPDDVREKNAKAQFAIRSISTSGEKDLSKLSGAERTVTVTASGDLLLHQRQAPKTVELIATFRYEGDRPAGVTVKTAKPFSVGLAEHDVRPREAFGKLAQKTLEVLAPKVAKEAMVSLELTATAGAATPAPAAAAAPAGSAAR</sequence>
<dbReference type="PATRIC" id="fig|1254432.3.peg.8141"/>
<proteinExistence type="predicted"/>
<dbReference type="Gene3D" id="2.40.128.110">
    <property type="entry name" value="Lipid/polyisoprenoid-binding, YceI-like"/>
    <property type="match status" value="1"/>
</dbReference>
<dbReference type="Proteomes" id="UP000014803">
    <property type="component" value="Chromosome"/>
</dbReference>
<evidence type="ECO:0000313" key="3">
    <source>
        <dbReference type="Proteomes" id="UP000014803"/>
    </source>
</evidence>
<dbReference type="STRING" id="1254432.SCE1572_35905"/>
<dbReference type="PROSITE" id="PS51257">
    <property type="entry name" value="PROKAR_LIPOPROTEIN"/>
    <property type="match status" value="1"/>
</dbReference>
<gene>
    <name evidence="2" type="ORF">SCE1572_35905</name>
</gene>
<evidence type="ECO:0000256" key="1">
    <source>
        <dbReference type="SAM" id="SignalP"/>
    </source>
</evidence>
<dbReference type="OrthoDB" id="5500976at2"/>
<protein>
    <recommendedName>
        <fullName evidence="4">Lipid/polyisoprenoid-binding YceI-like domain-containing protein</fullName>
    </recommendedName>
</protein>
<dbReference type="AlphaFoldDB" id="S4Y1N7"/>
<dbReference type="EMBL" id="CP003969">
    <property type="protein sequence ID" value="AGP39397.1"/>
    <property type="molecule type" value="Genomic_DNA"/>
</dbReference>
<dbReference type="KEGG" id="scu:SCE1572_35905"/>
<reference evidence="2 3" key="1">
    <citation type="journal article" date="2013" name="Sci. Rep.">
        <title>Extraordinary expansion of a Sorangium cellulosum genome from an alkaline milieu.</title>
        <authorList>
            <person name="Han K."/>
            <person name="Li Z.F."/>
            <person name="Peng R."/>
            <person name="Zhu L.P."/>
            <person name="Zhou T."/>
            <person name="Wang L.G."/>
            <person name="Li S.G."/>
            <person name="Zhang X.B."/>
            <person name="Hu W."/>
            <person name="Wu Z.H."/>
            <person name="Qin N."/>
            <person name="Li Y.Z."/>
        </authorList>
    </citation>
    <scope>NUCLEOTIDE SEQUENCE [LARGE SCALE GENOMIC DNA]</scope>
    <source>
        <strain evidence="2 3">So0157-2</strain>
    </source>
</reference>
<feature type="signal peptide" evidence="1">
    <location>
        <begin position="1"/>
        <end position="23"/>
    </location>
</feature>
<dbReference type="RefSeq" id="WP_020739070.1">
    <property type="nucleotide sequence ID" value="NC_021658.1"/>
</dbReference>
<dbReference type="HOGENOM" id="CLU_997150_0_0_7"/>
<evidence type="ECO:0008006" key="4">
    <source>
        <dbReference type="Google" id="ProtNLM"/>
    </source>
</evidence>
<keyword evidence="1" id="KW-0732">Signal</keyword>
<feature type="chain" id="PRO_5004534071" description="Lipid/polyisoprenoid-binding YceI-like domain-containing protein" evidence="1">
    <location>
        <begin position="24"/>
        <end position="282"/>
    </location>
</feature>
<accession>S4Y1N7</accession>
<name>S4Y1N7_SORCE</name>
<dbReference type="InterPro" id="IPR036761">
    <property type="entry name" value="TTHA0802/YceI-like_sf"/>
</dbReference>
<organism evidence="2 3">
    <name type="scientific">Sorangium cellulosum So0157-2</name>
    <dbReference type="NCBI Taxonomy" id="1254432"/>
    <lineage>
        <taxon>Bacteria</taxon>
        <taxon>Pseudomonadati</taxon>
        <taxon>Myxococcota</taxon>
        <taxon>Polyangia</taxon>
        <taxon>Polyangiales</taxon>
        <taxon>Polyangiaceae</taxon>
        <taxon>Sorangium</taxon>
    </lineage>
</organism>
<evidence type="ECO:0000313" key="2">
    <source>
        <dbReference type="EMBL" id="AGP39397.1"/>
    </source>
</evidence>